<evidence type="ECO:0000256" key="1">
    <source>
        <dbReference type="SAM" id="MobiDB-lite"/>
    </source>
</evidence>
<evidence type="ECO:0000313" key="2">
    <source>
        <dbReference type="EMBL" id="KAJ8492634.1"/>
    </source>
</evidence>
<keyword evidence="3" id="KW-1185">Reference proteome</keyword>
<accession>A0AAV8PQ15</accession>
<comment type="caution">
    <text evidence="2">The sequence shown here is derived from an EMBL/GenBank/DDBJ whole genome shotgun (WGS) entry which is preliminary data.</text>
</comment>
<dbReference type="AlphaFoldDB" id="A0AAV8PQ15"/>
<organism evidence="2 3">
    <name type="scientific">Ensete ventricosum</name>
    <name type="common">Abyssinian banana</name>
    <name type="synonym">Musa ensete</name>
    <dbReference type="NCBI Taxonomy" id="4639"/>
    <lineage>
        <taxon>Eukaryota</taxon>
        <taxon>Viridiplantae</taxon>
        <taxon>Streptophyta</taxon>
        <taxon>Embryophyta</taxon>
        <taxon>Tracheophyta</taxon>
        <taxon>Spermatophyta</taxon>
        <taxon>Magnoliopsida</taxon>
        <taxon>Liliopsida</taxon>
        <taxon>Zingiberales</taxon>
        <taxon>Musaceae</taxon>
        <taxon>Ensete</taxon>
    </lineage>
</organism>
<dbReference type="Proteomes" id="UP001222027">
    <property type="component" value="Unassembled WGS sequence"/>
</dbReference>
<proteinExistence type="predicted"/>
<dbReference type="EMBL" id="JAQQAF010000004">
    <property type="protein sequence ID" value="KAJ8492634.1"/>
    <property type="molecule type" value="Genomic_DNA"/>
</dbReference>
<gene>
    <name evidence="2" type="ORF">OPV22_014355</name>
</gene>
<feature type="region of interest" description="Disordered" evidence="1">
    <location>
        <begin position="1"/>
        <end position="107"/>
    </location>
</feature>
<reference evidence="2 3" key="1">
    <citation type="submission" date="2022-12" db="EMBL/GenBank/DDBJ databases">
        <title>Chromosome-scale assembly of the Ensete ventricosum genome.</title>
        <authorList>
            <person name="Dussert Y."/>
            <person name="Stocks J."/>
            <person name="Wendawek A."/>
            <person name="Woldeyes F."/>
            <person name="Nichols R.A."/>
            <person name="Borrell J.S."/>
        </authorList>
    </citation>
    <scope>NUCLEOTIDE SEQUENCE [LARGE SCALE GENOMIC DNA]</scope>
    <source>
        <strain evidence="3">cv. Maze</strain>
        <tissue evidence="2">Seeds</tissue>
    </source>
</reference>
<feature type="compositionally biased region" description="Low complexity" evidence="1">
    <location>
        <begin position="81"/>
        <end position="96"/>
    </location>
</feature>
<protein>
    <submittedName>
        <fullName evidence="2">Uncharacterized protein</fullName>
    </submittedName>
</protein>
<name>A0AAV8PQ15_ENSVE</name>
<evidence type="ECO:0000313" key="3">
    <source>
        <dbReference type="Proteomes" id="UP001222027"/>
    </source>
</evidence>
<feature type="compositionally biased region" description="Low complexity" evidence="1">
    <location>
        <begin position="35"/>
        <end position="50"/>
    </location>
</feature>
<sequence length="107" mass="11572">MAPPPLWRRRGAPPSASCSHSQLRPRDLVALRVASTSRSGSHSTGPSSGRWRSWTPVPAPTTPGPATGIAVRPPGRRPNRSRTALSRTLSTRTVTRINRGSRMQTLD</sequence>